<dbReference type="PANTHER" id="PTHR18964:SF149">
    <property type="entry name" value="BIFUNCTIONAL UDP-N-ACETYLGLUCOSAMINE 2-EPIMERASE_N-ACETYLMANNOSAMINE KINASE"/>
    <property type="match status" value="1"/>
</dbReference>
<dbReference type="Pfam" id="PF00480">
    <property type="entry name" value="ROK"/>
    <property type="match status" value="1"/>
</dbReference>
<dbReference type="Gene3D" id="1.10.10.10">
    <property type="entry name" value="Winged helix-like DNA-binding domain superfamily/Winged helix DNA-binding domain"/>
    <property type="match status" value="1"/>
</dbReference>
<dbReference type="PANTHER" id="PTHR18964">
    <property type="entry name" value="ROK (REPRESSOR, ORF, KINASE) FAMILY"/>
    <property type="match status" value="1"/>
</dbReference>
<dbReference type="Pfam" id="PF13412">
    <property type="entry name" value="HTH_24"/>
    <property type="match status" value="1"/>
</dbReference>
<comment type="caution">
    <text evidence="2">The sequence shown here is derived from an EMBL/GenBank/DDBJ whole genome shotgun (WGS) entry which is preliminary data.</text>
</comment>
<organism evidence="2 3">
    <name type="scientific">Bifidobacterium margollesii</name>
    <dbReference type="NCBI Taxonomy" id="2020964"/>
    <lineage>
        <taxon>Bacteria</taxon>
        <taxon>Bacillati</taxon>
        <taxon>Actinomycetota</taxon>
        <taxon>Actinomycetes</taxon>
        <taxon>Bifidobacteriales</taxon>
        <taxon>Bifidobacteriaceae</taxon>
        <taxon>Bifidobacterium</taxon>
    </lineage>
</organism>
<accession>A0A2N5J8D5</accession>
<reference evidence="2 3" key="1">
    <citation type="submission" date="2017-07" db="EMBL/GenBank/DDBJ databases">
        <title>Bifidobacterium novel species.</title>
        <authorList>
            <person name="Lugli G.A."/>
            <person name="Milani C."/>
            <person name="Duranti S."/>
            <person name="Mangifesta M."/>
        </authorList>
    </citation>
    <scope>NUCLEOTIDE SEQUENCE [LARGE SCALE GENOMIC DNA]</scope>
    <source>
        <strain evidence="3">Uis1B</strain>
    </source>
</reference>
<dbReference type="Proteomes" id="UP000235050">
    <property type="component" value="Unassembled WGS sequence"/>
</dbReference>
<proteinExistence type="inferred from homology"/>
<dbReference type="InterPro" id="IPR000600">
    <property type="entry name" value="ROK"/>
</dbReference>
<dbReference type="InterPro" id="IPR036390">
    <property type="entry name" value="WH_DNA-bd_sf"/>
</dbReference>
<dbReference type="CDD" id="cd00090">
    <property type="entry name" value="HTH_ARSR"/>
    <property type="match status" value="1"/>
</dbReference>
<dbReference type="InterPro" id="IPR036388">
    <property type="entry name" value="WH-like_DNA-bd_sf"/>
</dbReference>
<dbReference type="Gene3D" id="3.30.420.40">
    <property type="match status" value="2"/>
</dbReference>
<dbReference type="SUPFAM" id="SSF53067">
    <property type="entry name" value="Actin-like ATPase domain"/>
    <property type="match status" value="2"/>
</dbReference>
<comment type="similarity">
    <text evidence="1">Belongs to the ROK (NagC/XylR) family.</text>
</comment>
<evidence type="ECO:0000256" key="1">
    <source>
        <dbReference type="ARBA" id="ARBA00006479"/>
    </source>
</evidence>
<dbReference type="InterPro" id="IPR011991">
    <property type="entry name" value="ArsR-like_HTH"/>
</dbReference>
<dbReference type="SUPFAM" id="SSF46785">
    <property type="entry name" value="Winged helix' DNA-binding domain"/>
    <property type="match status" value="1"/>
</dbReference>
<dbReference type="AlphaFoldDB" id="A0A2N5J8D5"/>
<evidence type="ECO:0000313" key="2">
    <source>
        <dbReference type="EMBL" id="PLS30457.1"/>
    </source>
</evidence>
<keyword evidence="3" id="KW-1185">Reference proteome</keyword>
<name>A0A2N5J8D5_9BIFI</name>
<gene>
    <name evidence="2" type="ORF">Uis1B_1602</name>
</gene>
<evidence type="ECO:0000313" key="3">
    <source>
        <dbReference type="Proteomes" id="UP000235050"/>
    </source>
</evidence>
<dbReference type="EMBL" id="NMWU01000029">
    <property type="protein sequence ID" value="PLS30457.1"/>
    <property type="molecule type" value="Genomic_DNA"/>
</dbReference>
<sequence length="386" mass="42242">MAIATTAQVRLHNRSQVLAHLYRHGGASKQDLAGALNMSLPTVTQNLGELEKAGLVLRRGFSRSTGGRKPRIYAFNAGSRLAIGVRMTATGVVACAVDLRGGCVKRASGRLPYARRSSYYHRIGQFVGQFIESLTASLPEGGESSILGVAFSVQGMVSPDGERVVFGKVMDDEGLTAQVFGRQLDQRCVFVHDAIAAAREEIRLTSDVGDALCLYLNDHMSGAVVIGGELHGGSTMRNGAVEHMTIVPEGRRCYCGGKGCLDAYCSAKALIGDRDETLEEFFNQVRDDEYTHRRLFHQYLDYLALAIRNMRTVLSCDVIIGGQVGQYLTMDDLADLKIRIRRSDPVPDGGLRIRKSACRDDQDVIGAALTFVDDYVDALCKWQERE</sequence>
<dbReference type="InterPro" id="IPR043129">
    <property type="entry name" value="ATPase_NBD"/>
</dbReference>
<dbReference type="RefSeq" id="WP_165782808.1">
    <property type="nucleotide sequence ID" value="NZ_NMWU01000029.1"/>
</dbReference>
<protein>
    <submittedName>
        <fullName evidence="2">NagC family transcriptional regulator</fullName>
    </submittedName>
</protein>